<dbReference type="EMBL" id="SNXZ01000002">
    <property type="protein sequence ID" value="TDQ00354.1"/>
    <property type="molecule type" value="Genomic_DNA"/>
</dbReference>
<evidence type="ECO:0000313" key="1">
    <source>
        <dbReference type="EMBL" id="TDQ00354.1"/>
    </source>
</evidence>
<dbReference type="OrthoDB" id="153253at2"/>
<dbReference type="InterPro" id="IPR029032">
    <property type="entry name" value="AhpD-like"/>
</dbReference>
<dbReference type="SUPFAM" id="SSF69118">
    <property type="entry name" value="AhpD-like"/>
    <property type="match status" value="1"/>
</dbReference>
<protein>
    <submittedName>
        <fullName evidence="1">Uncharacterized protein</fullName>
    </submittedName>
</protein>
<proteinExistence type="predicted"/>
<gene>
    <name evidence="1" type="ORF">EV186_102215</name>
</gene>
<name>A0A4R6SFK0_LABRH</name>
<sequence length="177" mass="19836">MDGDAIQTATGVVAMFNYLTRVADASGIEFDYATPLPAFEPRRDKHPLPRPPADEWPVVTPRFTDLWQRWHDYLFDASHESLTWRQRLVLARAAALESCDRKRADELAEHAPRDDVDRVLDAFARKLSVRPWQMAASDLQALRDVGFAERALLHAMAVTALQNAESRLAVGQALASG</sequence>
<dbReference type="Gene3D" id="1.20.1290.10">
    <property type="entry name" value="AhpD-like"/>
    <property type="match status" value="1"/>
</dbReference>
<accession>A0A4R6SFK0</accession>
<dbReference type="Proteomes" id="UP000295444">
    <property type="component" value="Unassembled WGS sequence"/>
</dbReference>
<keyword evidence="2" id="KW-1185">Reference proteome</keyword>
<comment type="caution">
    <text evidence="1">The sequence shown here is derived from an EMBL/GenBank/DDBJ whole genome shotgun (WGS) entry which is preliminary data.</text>
</comment>
<dbReference type="RefSeq" id="WP_133849083.1">
    <property type="nucleotide sequence ID" value="NZ_SNXZ01000002.1"/>
</dbReference>
<evidence type="ECO:0000313" key="2">
    <source>
        <dbReference type="Proteomes" id="UP000295444"/>
    </source>
</evidence>
<dbReference type="AlphaFoldDB" id="A0A4R6SFK0"/>
<organism evidence="1 2">
    <name type="scientific">Labedaea rhizosphaerae</name>
    <dbReference type="NCBI Taxonomy" id="598644"/>
    <lineage>
        <taxon>Bacteria</taxon>
        <taxon>Bacillati</taxon>
        <taxon>Actinomycetota</taxon>
        <taxon>Actinomycetes</taxon>
        <taxon>Pseudonocardiales</taxon>
        <taxon>Pseudonocardiaceae</taxon>
        <taxon>Labedaea</taxon>
    </lineage>
</organism>
<reference evidence="1 2" key="1">
    <citation type="submission" date="2019-03" db="EMBL/GenBank/DDBJ databases">
        <title>Genomic Encyclopedia of Type Strains, Phase IV (KMG-IV): sequencing the most valuable type-strain genomes for metagenomic binning, comparative biology and taxonomic classification.</title>
        <authorList>
            <person name="Goeker M."/>
        </authorList>
    </citation>
    <scope>NUCLEOTIDE SEQUENCE [LARGE SCALE GENOMIC DNA]</scope>
    <source>
        <strain evidence="1 2">DSM 45361</strain>
    </source>
</reference>